<dbReference type="PANTHER" id="PTHR46204">
    <property type="entry name" value="CHITIN ELICITOR RECEPTOR KINASE 1-RELATED"/>
    <property type="match status" value="1"/>
</dbReference>
<dbReference type="InterPro" id="IPR000719">
    <property type="entry name" value="Prot_kinase_dom"/>
</dbReference>
<dbReference type="ExpressionAtlas" id="R7WDX9">
    <property type="expression patterns" value="baseline"/>
</dbReference>
<evidence type="ECO:0000256" key="2">
    <source>
        <dbReference type="ARBA" id="ARBA00022475"/>
    </source>
</evidence>
<reference evidence="8" key="1">
    <citation type="submission" date="2015-06" db="UniProtKB">
        <authorList>
            <consortium name="EnsemblPlants"/>
        </authorList>
    </citation>
    <scope>IDENTIFICATION</scope>
</reference>
<keyword evidence="5" id="KW-1133">Transmembrane helix</keyword>
<evidence type="ECO:0000256" key="7">
    <source>
        <dbReference type="ARBA" id="ARBA00023157"/>
    </source>
</evidence>
<dbReference type="PANTHER" id="PTHR46204:SF8">
    <property type="entry name" value="PROTEIN KINASE DOMAIN-CONTAINING PROTEIN"/>
    <property type="match status" value="1"/>
</dbReference>
<dbReference type="InterPro" id="IPR001245">
    <property type="entry name" value="Ser-Thr/Tyr_kinase_cat_dom"/>
</dbReference>
<name>R7WDX9_AEGTA</name>
<dbReference type="InterPro" id="IPR011009">
    <property type="entry name" value="Kinase-like_dom_sf"/>
</dbReference>
<dbReference type="GO" id="GO:0004713">
    <property type="term" value="F:protein tyrosine kinase activity"/>
    <property type="evidence" value="ECO:0007669"/>
    <property type="project" value="InterPro"/>
</dbReference>
<dbReference type="GO" id="GO:0045087">
    <property type="term" value="P:innate immune response"/>
    <property type="evidence" value="ECO:0007669"/>
    <property type="project" value="InterPro"/>
</dbReference>
<dbReference type="GO" id="GO:0005524">
    <property type="term" value="F:ATP binding"/>
    <property type="evidence" value="ECO:0007669"/>
    <property type="project" value="InterPro"/>
</dbReference>
<dbReference type="Pfam" id="PF07714">
    <property type="entry name" value="PK_Tyr_Ser-Thr"/>
    <property type="match status" value="1"/>
</dbReference>
<dbReference type="EnsemblPlants" id="EMT18310">
    <property type="protein sequence ID" value="EMT18310"/>
    <property type="gene ID" value="F775_01422"/>
</dbReference>
<evidence type="ECO:0000313" key="8">
    <source>
        <dbReference type="EnsemblPlants" id="EMT18310"/>
    </source>
</evidence>
<dbReference type="InterPro" id="IPR020635">
    <property type="entry name" value="Tyr_kinase_cat_dom"/>
</dbReference>
<keyword evidence="2" id="KW-1003">Cell membrane</keyword>
<evidence type="ECO:0000256" key="4">
    <source>
        <dbReference type="ARBA" id="ARBA00022729"/>
    </source>
</evidence>
<comment type="subcellular location">
    <subcellularLocation>
        <location evidence="1">Cell membrane</location>
        <topology evidence="1">Single-pass membrane protein</topology>
    </subcellularLocation>
</comment>
<keyword evidence="3" id="KW-0812">Transmembrane</keyword>
<dbReference type="InterPro" id="IPR044812">
    <property type="entry name" value="CERK1/LYK3-like"/>
</dbReference>
<evidence type="ECO:0000256" key="6">
    <source>
        <dbReference type="ARBA" id="ARBA00023136"/>
    </source>
</evidence>
<dbReference type="SMART" id="SM00219">
    <property type="entry name" value="TyrKc"/>
    <property type="match status" value="1"/>
</dbReference>
<protein>
    <submittedName>
        <fullName evidence="8">Putative LRR receptor-like serine/threonine-protein kinase</fullName>
    </submittedName>
</protein>
<accession>R7WDX9</accession>
<proteinExistence type="predicted"/>
<dbReference type="PROSITE" id="PS50011">
    <property type="entry name" value="PROTEIN_KINASE_DOM"/>
    <property type="match status" value="1"/>
</dbReference>
<dbReference type="SUPFAM" id="SSF56112">
    <property type="entry name" value="Protein kinase-like (PK-like)"/>
    <property type="match status" value="1"/>
</dbReference>
<dbReference type="AlphaFoldDB" id="R7WDX9"/>
<keyword evidence="4" id="KW-0732">Signal</keyword>
<organism evidence="8">
    <name type="scientific">Aegilops tauschii</name>
    <name type="common">Tausch's goatgrass</name>
    <name type="synonym">Aegilops squarrosa</name>
    <dbReference type="NCBI Taxonomy" id="37682"/>
    <lineage>
        <taxon>Eukaryota</taxon>
        <taxon>Viridiplantae</taxon>
        <taxon>Streptophyta</taxon>
        <taxon>Embryophyta</taxon>
        <taxon>Tracheophyta</taxon>
        <taxon>Spermatophyta</taxon>
        <taxon>Magnoliopsida</taxon>
        <taxon>Liliopsida</taxon>
        <taxon>Poales</taxon>
        <taxon>Poaceae</taxon>
        <taxon>BOP clade</taxon>
        <taxon>Pooideae</taxon>
        <taxon>Triticodae</taxon>
        <taxon>Triticeae</taxon>
        <taxon>Triticinae</taxon>
        <taxon>Aegilops</taxon>
    </lineage>
</organism>
<keyword evidence="6" id="KW-0472">Membrane</keyword>
<dbReference type="GO" id="GO:0005886">
    <property type="term" value="C:plasma membrane"/>
    <property type="evidence" value="ECO:0007669"/>
    <property type="project" value="UniProtKB-SubCell"/>
</dbReference>
<evidence type="ECO:0000256" key="1">
    <source>
        <dbReference type="ARBA" id="ARBA00004162"/>
    </source>
</evidence>
<evidence type="ECO:0000256" key="5">
    <source>
        <dbReference type="ARBA" id="ARBA00022989"/>
    </source>
</evidence>
<keyword evidence="7" id="KW-1015">Disulfide bond</keyword>
<sequence length="164" mass="19044">MGVAGFSNIIESFLLINYEIAVKMMKDNKSKEFFAELKVMCKVHHMNMIELIGYAAGEDHLYLVYEYVQNGSLSEHLHDPLLKVCRSVFYNVCIMIQPNKEHLSCSEQMRKAFKSADVESSLEKIIDPSLKDNYPIEEVCKVWKILVGQRGLWLQIFNNWYKTA</sequence>
<dbReference type="GO" id="GO:0019199">
    <property type="term" value="F:transmembrane receptor protein kinase activity"/>
    <property type="evidence" value="ECO:0007669"/>
    <property type="project" value="InterPro"/>
</dbReference>
<dbReference type="Gene3D" id="1.10.510.10">
    <property type="entry name" value="Transferase(Phosphotransferase) domain 1"/>
    <property type="match status" value="1"/>
</dbReference>
<evidence type="ECO:0000256" key="3">
    <source>
        <dbReference type="ARBA" id="ARBA00022692"/>
    </source>
</evidence>